<dbReference type="EMBL" id="CAXAMN010008402">
    <property type="protein sequence ID" value="CAK9024965.1"/>
    <property type="molecule type" value="Genomic_DNA"/>
</dbReference>
<proteinExistence type="predicted"/>
<reference evidence="2 3" key="1">
    <citation type="submission" date="2024-02" db="EMBL/GenBank/DDBJ databases">
        <authorList>
            <person name="Chen Y."/>
            <person name="Shah S."/>
            <person name="Dougan E. K."/>
            <person name="Thang M."/>
            <person name="Chan C."/>
        </authorList>
    </citation>
    <scope>NUCLEOTIDE SEQUENCE [LARGE SCALE GENOMIC DNA]</scope>
</reference>
<keyword evidence="3" id="KW-1185">Reference proteome</keyword>
<dbReference type="Proteomes" id="UP001642484">
    <property type="component" value="Unassembled WGS sequence"/>
</dbReference>
<organism evidence="2 3">
    <name type="scientific">Durusdinium trenchii</name>
    <dbReference type="NCBI Taxonomy" id="1381693"/>
    <lineage>
        <taxon>Eukaryota</taxon>
        <taxon>Sar</taxon>
        <taxon>Alveolata</taxon>
        <taxon>Dinophyceae</taxon>
        <taxon>Suessiales</taxon>
        <taxon>Symbiodiniaceae</taxon>
        <taxon>Durusdinium</taxon>
    </lineage>
</organism>
<feature type="coiled-coil region" evidence="1">
    <location>
        <begin position="18"/>
        <end position="55"/>
    </location>
</feature>
<protein>
    <submittedName>
        <fullName evidence="2">Uncharacterized protein</fullName>
    </submittedName>
</protein>
<evidence type="ECO:0000313" key="3">
    <source>
        <dbReference type="Proteomes" id="UP001642484"/>
    </source>
</evidence>
<comment type="caution">
    <text evidence="2">The sequence shown here is derived from an EMBL/GenBank/DDBJ whole genome shotgun (WGS) entry which is preliminary data.</text>
</comment>
<accession>A0ABP0KF69</accession>
<keyword evidence="1" id="KW-0175">Coiled coil</keyword>
<name>A0ABP0KF69_9DINO</name>
<gene>
    <name evidence="2" type="ORF">CCMP2556_LOCUS15831</name>
</gene>
<evidence type="ECO:0000256" key="1">
    <source>
        <dbReference type="SAM" id="Coils"/>
    </source>
</evidence>
<evidence type="ECO:0000313" key="2">
    <source>
        <dbReference type="EMBL" id="CAK9024965.1"/>
    </source>
</evidence>
<sequence>MLITALLLCYRLHAERGLLEMEDMAKQLTEAKRDAAQSAAQTARLQQELTELRKALQQRESFLAQVLSGRLREDGIPGTPSALHQEARTLPLQPVSRRFAPSGSSFAMSAGEVELPIHEESQPASRLELGGCAAPEKPNKYLPHLQSKAELLKELSKQGTEAVVLLARHSACDQCSVAEKTFAAAAKKVVESSKMTKLTKVRRHLALRAVDLKRARQLRRLLGVRCAPTPRECRHYLFSRVGGLVPVPIRGRHDQGLLLETFKRLARPQFESASGRLEAGESLTRSRLVLRQDSSEEERQAAHQQRLLLDVAVAKVEDHDRLGLRLAKAVAWRAGEAEARYFTGGNFSVWLQNVAVPCVGDVRSFSDEEPYEDLALPLVRLYLDDGPFDAVAKKVLCRLSGDFFGQLAFMAKNASQGSSDWRQHGLPPGIGAVKS</sequence>